<evidence type="ECO:0000313" key="5">
    <source>
        <dbReference type="Proteomes" id="UP000745859"/>
    </source>
</evidence>
<dbReference type="InterPro" id="IPR036271">
    <property type="entry name" value="Tet_transcr_reg_TetR-rel_C_sf"/>
</dbReference>
<dbReference type="Pfam" id="PF00440">
    <property type="entry name" value="TetR_N"/>
    <property type="match status" value="1"/>
</dbReference>
<dbReference type="Proteomes" id="UP000745859">
    <property type="component" value="Unassembled WGS sequence"/>
</dbReference>
<dbReference type="EMBL" id="JAASQL010000001">
    <property type="protein sequence ID" value="NIJ44425.1"/>
    <property type="molecule type" value="Genomic_DNA"/>
</dbReference>
<dbReference type="SUPFAM" id="SSF48498">
    <property type="entry name" value="Tetracyclin repressor-like, C-terminal domain"/>
    <property type="match status" value="1"/>
</dbReference>
<feature type="DNA-binding region" description="H-T-H motif" evidence="2">
    <location>
        <begin position="22"/>
        <end position="41"/>
    </location>
</feature>
<sequence>MKCKIIEKASQMFLSLGFKSVTMDDISNELAISKKTLYTHFSTKKKLVEESTFFVFNNVCSGINSICCKKQNSIIELFEIKDFVYVNMKDEKTSSQFQLQKFFPDIYFKMKKKHFEVMQSCVEENLTRGIDQGLYRPNINIEFTTRIYFTGLMGIKDTDTFPEKNFNKQQLMTEYLEYHTRAISSTKGLETLEQIINSK</sequence>
<feature type="domain" description="HTH tetR-type" evidence="3">
    <location>
        <begin position="1"/>
        <end position="59"/>
    </location>
</feature>
<reference evidence="4 5" key="1">
    <citation type="submission" date="2020-03" db="EMBL/GenBank/DDBJ databases">
        <title>Genomic Encyclopedia of Type Strains, Phase IV (KMG-IV): sequencing the most valuable type-strain genomes for metagenomic binning, comparative biology and taxonomic classification.</title>
        <authorList>
            <person name="Goeker M."/>
        </authorList>
    </citation>
    <scope>NUCLEOTIDE SEQUENCE [LARGE SCALE GENOMIC DNA]</scope>
    <source>
        <strain evidence="4 5">DSM 101599</strain>
    </source>
</reference>
<evidence type="ECO:0000259" key="3">
    <source>
        <dbReference type="PROSITE" id="PS50977"/>
    </source>
</evidence>
<dbReference type="SUPFAM" id="SSF46689">
    <property type="entry name" value="Homeodomain-like"/>
    <property type="match status" value="1"/>
</dbReference>
<comment type="caution">
    <text evidence="4">The sequence shown here is derived from an EMBL/GenBank/DDBJ whole genome shotgun (WGS) entry which is preliminary data.</text>
</comment>
<dbReference type="Gene3D" id="1.10.357.10">
    <property type="entry name" value="Tetracycline Repressor, domain 2"/>
    <property type="match status" value="1"/>
</dbReference>
<evidence type="ECO:0000256" key="2">
    <source>
        <dbReference type="PROSITE-ProRule" id="PRU00335"/>
    </source>
</evidence>
<dbReference type="InterPro" id="IPR001647">
    <property type="entry name" value="HTH_TetR"/>
</dbReference>
<keyword evidence="5" id="KW-1185">Reference proteome</keyword>
<dbReference type="InterPro" id="IPR009057">
    <property type="entry name" value="Homeodomain-like_sf"/>
</dbReference>
<organism evidence="4 5">
    <name type="scientific">Wenyingzhuangia heitensis</name>
    <dbReference type="NCBI Taxonomy" id="1487859"/>
    <lineage>
        <taxon>Bacteria</taxon>
        <taxon>Pseudomonadati</taxon>
        <taxon>Bacteroidota</taxon>
        <taxon>Flavobacteriia</taxon>
        <taxon>Flavobacteriales</taxon>
        <taxon>Flavobacteriaceae</taxon>
        <taxon>Wenyingzhuangia</taxon>
    </lineage>
</organism>
<evidence type="ECO:0000313" key="4">
    <source>
        <dbReference type="EMBL" id="NIJ44425.1"/>
    </source>
</evidence>
<dbReference type="Gene3D" id="1.10.10.60">
    <property type="entry name" value="Homeodomain-like"/>
    <property type="match status" value="1"/>
</dbReference>
<name>A0ABX0U9G3_9FLAO</name>
<gene>
    <name evidence="4" type="ORF">FHR24_000864</name>
</gene>
<protein>
    <recommendedName>
        <fullName evidence="3">HTH tetR-type domain-containing protein</fullName>
    </recommendedName>
</protein>
<dbReference type="RefSeq" id="WP_167184369.1">
    <property type="nucleotide sequence ID" value="NZ_JAASQL010000001.1"/>
</dbReference>
<proteinExistence type="predicted"/>
<accession>A0ABX0U9G3</accession>
<dbReference type="PROSITE" id="PS50977">
    <property type="entry name" value="HTH_TETR_2"/>
    <property type="match status" value="1"/>
</dbReference>
<dbReference type="PRINTS" id="PR00455">
    <property type="entry name" value="HTHTETR"/>
</dbReference>
<keyword evidence="1 2" id="KW-0238">DNA-binding</keyword>
<evidence type="ECO:0000256" key="1">
    <source>
        <dbReference type="ARBA" id="ARBA00023125"/>
    </source>
</evidence>